<reference evidence="5" key="1">
    <citation type="journal article" date="2023" name="bioRxiv">
        <title>Scaffold-level genome assemblies of two parasitoid biocontrol wasps reveal the parthenogenesis mechanism and an associated novel virus.</title>
        <authorList>
            <person name="Inwood S."/>
            <person name="Skelly J."/>
            <person name="Guhlin J."/>
            <person name="Harrop T."/>
            <person name="Goldson S."/>
            <person name="Dearden P."/>
        </authorList>
    </citation>
    <scope>NUCLEOTIDE SEQUENCE</scope>
    <source>
        <strain evidence="5">Lincoln</strain>
        <tissue evidence="5">Whole body</tissue>
    </source>
</reference>
<reference evidence="5" key="2">
    <citation type="submission" date="2023-03" db="EMBL/GenBank/DDBJ databases">
        <authorList>
            <person name="Inwood S.N."/>
            <person name="Skelly J.G."/>
            <person name="Guhlin J."/>
            <person name="Harrop T.W.R."/>
            <person name="Goldson S.G."/>
            <person name="Dearden P.K."/>
        </authorList>
    </citation>
    <scope>NUCLEOTIDE SEQUENCE</scope>
    <source>
        <strain evidence="5">Lincoln</strain>
        <tissue evidence="5">Whole body</tissue>
    </source>
</reference>
<dbReference type="InterPro" id="IPR038606">
    <property type="entry name" value="To_sf"/>
</dbReference>
<keyword evidence="1 4" id="KW-0732">Signal</keyword>
<dbReference type="GO" id="GO:0005615">
    <property type="term" value="C:extracellular space"/>
    <property type="evidence" value="ECO:0007669"/>
    <property type="project" value="TreeGrafter"/>
</dbReference>
<evidence type="ECO:0000256" key="3">
    <source>
        <dbReference type="ARBA" id="ARBA00060902"/>
    </source>
</evidence>
<evidence type="ECO:0000256" key="1">
    <source>
        <dbReference type="ARBA" id="ARBA00022729"/>
    </source>
</evidence>
<dbReference type="AlphaFoldDB" id="A0AA39G7X7"/>
<keyword evidence="2" id="KW-0090">Biological rhythms</keyword>
<dbReference type="Proteomes" id="UP001168972">
    <property type="component" value="Unassembled WGS sequence"/>
</dbReference>
<protein>
    <submittedName>
        <fullName evidence="5">Uncharacterized protein</fullName>
    </submittedName>
</protein>
<evidence type="ECO:0000313" key="6">
    <source>
        <dbReference type="Proteomes" id="UP001168972"/>
    </source>
</evidence>
<feature type="signal peptide" evidence="4">
    <location>
        <begin position="1"/>
        <end position="22"/>
    </location>
</feature>
<comment type="similarity">
    <text evidence="3">Belongs to the TO family.</text>
</comment>
<feature type="chain" id="PRO_5041253573" evidence="4">
    <location>
        <begin position="23"/>
        <end position="251"/>
    </location>
</feature>
<dbReference type="PANTHER" id="PTHR11008">
    <property type="entry name" value="PROTEIN TAKEOUT-LIKE PROTEIN"/>
    <property type="match status" value="1"/>
</dbReference>
<dbReference type="InterPro" id="IPR010562">
    <property type="entry name" value="Haemolymph_juvenile_hormone-bd"/>
</dbReference>
<dbReference type="Gene3D" id="3.15.10.30">
    <property type="entry name" value="Haemolymph juvenile hormone binding protein"/>
    <property type="match status" value="1"/>
</dbReference>
<dbReference type="EMBL" id="JAQQBR010000001">
    <property type="protein sequence ID" value="KAK0182269.1"/>
    <property type="molecule type" value="Genomic_DNA"/>
</dbReference>
<accession>A0AA39G7X7</accession>
<dbReference type="Pfam" id="PF06585">
    <property type="entry name" value="JHBP"/>
    <property type="match status" value="1"/>
</dbReference>
<dbReference type="FunFam" id="3.15.10.30:FF:000001">
    <property type="entry name" value="Takeout-like protein 1"/>
    <property type="match status" value="1"/>
</dbReference>
<proteinExistence type="inferred from homology"/>
<name>A0AA39G7X7_MICHY</name>
<dbReference type="GO" id="GO:0007623">
    <property type="term" value="P:circadian rhythm"/>
    <property type="evidence" value="ECO:0007669"/>
    <property type="project" value="UniProtKB-ARBA"/>
</dbReference>
<evidence type="ECO:0000313" key="5">
    <source>
        <dbReference type="EMBL" id="KAK0182269.1"/>
    </source>
</evidence>
<evidence type="ECO:0000256" key="2">
    <source>
        <dbReference type="ARBA" id="ARBA00023108"/>
    </source>
</evidence>
<evidence type="ECO:0000256" key="4">
    <source>
        <dbReference type="SAM" id="SignalP"/>
    </source>
</evidence>
<keyword evidence="6" id="KW-1185">Reference proteome</keyword>
<dbReference type="SMART" id="SM00700">
    <property type="entry name" value="JHBP"/>
    <property type="match status" value="1"/>
</dbReference>
<comment type="caution">
    <text evidence="5">The sequence shown here is derived from an EMBL/GenBank/DDBJ whole genome shotgun (WGS) entry which is preliminary data.</text>
</comment>
<organism evidence="5 6">
    <name type="scientific">Microctonus hyperodae</name>
    <name type="common">Parasitoid wasp</name>
    <dbReference type="NCBI Taxonomy" id="165561"/>
    <lineage>
        <taxon>Eukaryota</taxon>
        <taxon>Metazoa</taxon>
        <taxon>Ecdysozoa</taxon>
        <taxon>Arthropoda</taxon>
        <taxon>Hexapoda</taxon>
        <taxon>Insecta</taxon>
        <taxon>Pterygota</taxon>
        <taxon>Neoptera</taxon>
        <taxon>Endopterygota</taxon>
        <taxon>Hymenoptera</taxon>
        <taxon>Apocrita</taxon>
        <taxon>Ichneumonoidea</taxon>
        <taxon>Braconidae</taxon>
        <taxon>Euphorinae</taxon>
        <taxon>Microctonus</taxon>
    </lineage>
</organism>
<sequence length="251" mass="28980">MIDQRILLMALLTLSFLCQCSSEIPSFLKICHRDDPHLNECIMKSFLSLKPFLRKGIPEFHVPVCEPLEIPKIKFDHNTGPGFLTFVFTNVKVKGATHFKIKHLNVDIKNNYIELKLFIPRLLMTANYDVNGKFMMLPIKSNGKANGNFSEIKTDVNINGIRYQNIKTNQTHYRVVNFDVIVDIGNGKTYFDNLFNGDKNLLNTMNQFLNENLKIIIEEFKPALELKIGDIFKKFSNEILIKYPLELLLPL</sequence>
<gene>
    <name evidence="5" type="ORF">PV327_000424</name>
</gene>
<dbReference type="PANTHER" id="PTHR11008:SF39">
    <property type="entry name" value="CIRCADIAN CLOCK-CONTROLLED PROTEIN-LIKE PROTEIN"/>
    <property type="match status" value="1"/>
</dbReference>